<name>A0A0A7FXT0_9CLOT</name>
<keyword evidence="1" id="KW-0560">Oxidoreductase</keyword>
<dbReference type="Proteomes" id="UP000030635">
    <property type="component" value="Chromosome"/>
</dbReference>
<dbReference type="GO" id="GO:0005829">
    <property type="term" value="C:cytosol"/>
    <property type="evidence" value="ECO:0007669"/>
    <property type="project" value="TreeGrafter"/>
</dbReference>
<dbReference type="GO" id="GO:1990002">
    <property type="term" value="F:methylglyoxal reductase (NADPH) (acetol producing) activity"/>
    <property type="evidence" value="ECO:0007669"/>
    <property type="project" value="TreeGrafter"/>
</dbReference>
<gene>
    <name evidence="4" type="primary">bdhA</name>
    <name evidence="4" type="ORF">U729_104</name>
</gene>
<evidence type="ECO:0000256" key="1">
    <source>
        <dbReference type="ARBA" id="ARBA00023002"/>
    </source>
</evidence>
<dbReference type="Gene3D" id="3.40.50.1970">
    <property type="match status" value="1"/>
</dbReference>
<evidence type="ECO:0000313" key="5">
    <source>
        <dbReference type="Proteomes" id="UP000030635"/>
    </source>
</evidence>
<keyword evidence="5" id="KW-1185">Reference proteome</keyword>
<dbReference type="OrthoDB" id="9801156at2"/>
<organism evidence="4 5">
    <name type="scientific">Clostridium baratii str. Sullivan</name>
    <dbReference type="NCBI Taxonomy" id="1415775"/>
    <lineage>
        <taxon>Bacteria</taxon>
        <taxon>Bacillati</taxon>
        <taxon>Bacillota</taxon>
        <taxon>Clostridia</taxon>
        <taxon>Eubacteriales</taxon>
        <taxon>Clostridiaceae</taxon>
        <taxon>Clostridium</taxon>
    </lineage>
</organism>
<dbReference type="GO" id="GO:1990362">
    <property type="term" value="F:butanol dehydrogenase (NAD+) activity"/>
    <property type="evidence" value="ECO:0007669"/>
    <property type="project" value="InterPro"/>
</dbReference>
<dbReference type="KEGG" id="cbv:U729_104"/>
<dbReference type="STRING" id="1561.NPD11_2876"/>
<accession>A0A0A7FXT0</accession>
<feature type="domain" description="Fe-containing alcohol dehydrogenase-like C-terminal" evidence="3">
    <location>
        <begin position="191"/>
        <end position="389"/>
    </location>
</feature>
<dbReference type="FunFam" id="3.40.50.1970:FF:000003">
    <property type="entry name" value="Alcohol dehydrogenase, iron-containing"/>
    <property type="match status" value="1"/>
</dbReference>
<feature type="domain" description="Alcohol dehydrogenase iron-type/glycerol dehydrogenase GldA" evidence="2">
    <location>
        <begin position="10"/>
        <end position="178"/>
    </location>
</feature>
<dbReference type="InterPro" id="IPR044731">
    <property type="entry name" value="BDH-like"/>
</dbReference>
<dbReference type="RefSeq" id="WP_039310701.1">
    <property type="nucleotide sequence ID" value="NZ_CP006905.1"/>
</dbReference>
<dbReference type="InterPro" id="IPR018211">
    <property type="entry name" value="ADH_Fe_CS"/>
</dbReference>
<dbReference type="AlphaFoldDB" id="A0A0A7FXT0"/>
<evidence type="ECO:0000313" key="4">
    <source>
        <dbReference type="EMBL" id="AIY83646.1"/>
    </source>
</evidence>
<dbReference type="InterPro" id="IPR056798">
    <property type="entry name" value="ADH_Fe_C"/>
</dbReference>
<dbReference type="GO" id="GO:0046872">
    <property type="term" value="F:metal ion binding"/>
    <property type="evidence" value="ECO:0007669"/>
    <property type="project" value="InterPro"/>
</dbReference>
<dbReference type="PANTHER" id="PTHR43633">
    <property type="entry name" value="ALCOHOL DEHYDROGENASE YQHD"/>
    <property type="match status" value="1"/>
</dbReference>
<evidence type="ECO:0000259" key="2">
    <source>
        <dbReference type="Pfam" id="PF00465"/>
    </source>
</evidence>
<evidence type="ECO:0000259" key="3">
    <source>
        <dbReference type="Pfam" id="PF25137"/>
    </source>
</evidence>
<dbReference type="eggNOG" id="COG1979">
    <property type="taxonomic scope" value="Bacteria"/>
</dbReference>
<dbReference type="EMBL" id="CP006905">
    <property type="protein sequence ID" value="AIY83646.1"/>
    <property type="molecule type" value="Genomic_DNA"/>
</dbReference>
<reference evidence="4 5" key="1">
    <citation type="journal article" date="2015" name="Infect. Genet. Evol.">
        <title>Genomic sequences of six botulinum neurotoxin-producing strains representing three clostridial species illustrate the mobility and diversity of botulinum neurotoxin genes.</title>
        <authorList>
            <person name="Smith T.J."/>
            <person name="Hill K.K."/>
            <person name="Xie G."/>
            <person name="Foley B.T."/>
            <person name="Williamson C.H."/>
            <person name="Foster J.T."/>
            <person name="Johnson S.L."/>
            <person name="Chertkov O."/>
            <person name="Teshima H."/>
            <person name="Gibbons H.S."/>
            <person name="Johnsky L.A."/>
            <person name="Karavis M.A."/>
            <person name="Smith L.A."/>
        </authorList>
    </citation>
    <scope>NUCLEOTIDE SEQUENCE [LARGE SCALE GENOMIC DNA]</scope>
    <source>
        <strain evidence="4 5">Sullivan</strain>
    </source>
</reference>
<dbReference type="Gene3D" id="1.20.1090.10">
    <property type="entry name" value="Dehydroquinate synthase-like - alpha domain"/>
    <property type="match status" value="1"/>
</dbReference>
<dbReference type="InterPro" id="IPR001670">
    <property type="entry name" value="ADH_Fe/GldA"/>
</dbReference>
<dbReference type="SUPFAM" id="SSF56796">
    <property type="entry name" value="Dehydroquinate synthase-like"/>
    <property type="match status" value="1"/>
</dbReference>
<dbReference type="Pfam" id="PF00465">
    <property type="entry name" value="Fe-ADH"/>
    <property type="match status" value="1"/>
</dbReference>
<dbReference type="PANTHER" id="PTHR43633:SF1">
    <property type="entry name" value="ALCOHOL DEHYDROGENASE YQHD"/>
    <property type="match status" value="1"/>
</dbReference>
<proteinExistence type="predicted"/>
<sequence length="390" mass="43560">MESFNYSIKTEVYFGKGKISNLGDILLKYGKRVLLVYGGGSIKKIGLYDKAKEILNENNIKFIELSGVEPNPRIDTVRKGVNLVRENNIDIILPIGGGSTIDCAKAISGASFYNGDPWDIVKDPKKIPNKIIPIVSILTLAATGSEMDPFAVISNMDTNEKLGLSNENLRPVASILDPEYTYSVPKSQTSAGTCDIMSHVFEAYFTRKDDAYIQDRMAEAVLKTCIEYGIVAYNNPENYDARANLMWASSLAINGLLSCGKDNTAWSVHPIEHELSAYYDITHGVGLAILTPHWMRFVLNDNTVDKFVKFGINVWDIDKTLPKYEIANLSINMTEEYFRKLNVPKSLSELNIDNKNFEIMAEKAVEHGGLKYAYVPLNKDDVVKIFNKSL</sequence>
<protein>
    <submittedName>
        <fullName evidence="4">NADH-dependent butanol dehydrogenase A</fullName>
    </submittedName>
</protein>
<dbReference type="Pfam" id="PF25137">
    <property type="entry name" value="ADH_Fe_C"/>
    <property type="match status" value="1"/>
</dbReference>
<dbReference type="HOGENOM" id="CLU_007207_0_4_9"/>
<dbReference type="PROSITE" id="PS00060">
    <property type="entry name" value="ADH_IRON_2"/>
    <property type="match status" value="1"/>
</dbReference>
<dbReference type="CDD" id="cd08187">
    <property type="entry name" value="BDH"/>
    <property type="match status" value="1"/>
</dbReference>
<dbReference type="GO" id="GO:0008106">
    <property type="term" value="F:alcohol dehydrogenase (NADP+) activity"/>
    <property type="evidence" value="ECO:0007669"/>
    <property type="project" value="TreeGrafter"/>
</dbReference>